<evidence type="ECO:0000313" key="1">
    <source>
        <dbReference type="EMBL" id="EDY21073.1"/>
    </source>
</evidence>
<reference evidence="1 2" key="1">
    <citation type="journal article" date="2011" name="J. Bacteriol.">
        <title>Genome sequence of Chthoniobacter flavus Ellin428, an aerobic heterotrophic soil bacterium.</title>
        <authorList>
            <person name="Kant R."/>
            <person name="van Passel M.W."/>
            <person name="Palva A."/>
            <person name="Lucas S."/>
            <person name="Lapidus A."/>
            <person name="Glavina Del Rio T."/>
            <person name="Dalin E."/>
            <person name="Tice H."/>
            <person name="Bruce D."/>
            <person name="Goodwin L."/>
            <person name="Pitluck S."/>
            <person name="Larimer F.W."/>
            <person name="Land M.L."/>
            <person name="Hauser L."/>
            <person name="Sangwan P."/>
            <person name="de Vos W.M."/>
            <person name="Janssen P.H."/>
            <person name="Smidt H."/>
        </authorList>
    </citation>
    <scope>NUCLEOTIDE SEQUENCE [LARGE SCALE GENOMIC DNA]</scope>
    <source>
        <strain evidence="1 2">Ellin428</strain>
    </source>
</reference>
<accession>B4CXS5</accession>
<proteinExistence type="predicted"/>
<sequence>MSDLELYADLSTRTLVASDGSTLTLPTLVLGDQCVCSLKILDRIDGGDLTARDLNVRTLRASIGNVLAPPTDGAFTLRFAGDPSDALNPGSSAAEMKAALDTLDPNGTYQLQEVTASVPGCWLLRFANTGAIPLAVAANTLQPESFVRIRAFEQSGRRWHEIRLIQTPVVFTGTYERVLPPPPTITRIRSGNSQGDFQVDEIQALIVPSNFNGTYYLAWNFRTTKLLGIDDGPDQIAAALNAMFADGATRFTVSNPEPNYAYIDFGGDLAGTPQPLMTVTVHSFQPGVLTFTLDLARAELASALRNVAQIELPFEVELEMVDNDQDAADPTVPGRLITLFQKPITIERELIWDELADIPAIDWMRPPQPRDYIPFTRDQIITGAQHYISVIGDGARSSIQLDHNLGTSALHLTVRENQADGRRLLDNEFELHFPSNNEVVLDFPAGSPPALDGLVVTISTAGPASAFQNHTHTIAQIIGLQDALFALGARLAAIEDLLPTVQPTLPAANTQPLQIQLPDKTEVFPGKLPAGFDPKSLSSSTATTTAMPRAAGLLPAIHNVTVQPIAVPLPPAAASAGKVFQNNTATPLLVPGGLGRRGAYLEAGGFAGSDGRVWYRLTHVAATTSYFPTDFERELFLFHVNEQMLRAGQALTLEFDLALQLLQATGAPHETRGQYLIVIELGSAPSQTTPAPTAENLLDVQWQDTPLLSQRLIVSSLQLKHHFGANIRRDINGALLADRLLYNVWAGGAPTPAGPNFVVRARLIQWDTENSVRGAKGNIFYAFTGAKASIA</sequence>
<gene>
    <name evidence="1" type="ORF">CfE428DRAFT_1366</name>
</gene>
<dbReference type="eggNOG" id="ENOG5033PTH">
    <property type="taxonomic scope" value="Bacteria"/>
</dbReference>
<organism evidence="1 2">
    <name type="scientific">Chthoniobacter flavus Ellin428</name>
    <dbReference type="NCBI Taxonomy" id="497964"/>
    <lineage>
        <taxon>Bacteria</taxon>
        <taxon>Pseudomonadati</taxon>
        <taxon>Verrucomicrobiota</taxon>
        <taxon>Spartobacteria</taxon>
        <taxon>Chthoniobacterales</taxon>
        <taxon>Chthoniobacteraceae</taxon>
        <taxon>Chthoniobacter</taxon>
    </lineage>
</organism>
<name>B4CXS5_9BACT</name>
<dbReference type="Proteomes" id="UP000005824">
    <property type="component" value="Unassembled WGS sequence"/>
</dbReference>
<dbReference type="InParanoid" id="B4CXS5"/>
<evidence type="ECO:0000313" key="2">
    <source>
        <dbReference type="Proteomes" id="UP000005824"/>
    </source>
</evidence>
<protein>
    <submittedName>
        <fullName evidence="1">Uncharacterized protein</fullName>
    </submittedName>
</protein>
<dbReference type="RefSeq" id="WP_006978692.1">
    <property type="nucleotide sequence ID" value="NZ_ABVL01000003.1"/>
</dbReference>
<keyword evidence="2" id="KW-1185">Reference proteome</keyword>
<dbReference type="STRING" id="497964.CfE428DRAFT_1366"/>
<dbReference type="EMBL" id="ABVL01000003">
    <property type="protein sequence ID" value="EDY21073.1"/>
    <property type="molecule type" value="Genomic_DNA"/>
</dbReference>
<comment type="caution">
    <text evidence="1">The sequence shown here is derived from an EMBL/GenBank/DDBJ whole genome shotgun (WGS) entry which is preliminary data.</text>
</comment>
<dbReference type="AlphaFoldDB" id="B4CXS5"/>